<evidence type="ECO:0000313" key="3">
    <source>
        <dbReference type="Proteomes" id="UP001056756"/>
    </source>
</evidence>
<dbReference type="KEGG" id="plig:NAG76_04325"/>
<organism evidence="2 3">
    <name type="scientific">Candidatus Pristimantibacillus lignocellulolyticus</name>
    <dbReference type="NCBI Taxonomy" id="2994561"/>
    <lineage>
        <taxon>Bacteria</taxon>
        <taxon>Bacillati</taxon>
        <taxon>Bacillota</taxon>
        <taxon>Bacilli</taxon>
        <taxon>Bacillales</taxon>
        <taxon>Paenibacillaceae</taxon>
        <taxon>Candidatus Pristimantibacillus</taxon>
    </lineage>
</organism>
<dbReference type="Pfam" id="PF13847">
    <property type="entry name" value="Methyltransf_31"/>
    <property type="match status" value="1"/>
</dbReference>
<reference evidence="2" key="1">
    <citation type="submission" date="2022-05" db="EMBL/GenBank/DDBJ databases">
        <title>Novel bacterial taxa in a minimal lignocellulolytic consortium and its capacity to transform plastics disclosed by genome-resolved metagenomics.</title>
        <authorList>
            <person name="Rodriguez C.A.D."/>
            <person name="Diaz-Garcia L."/>
            <person name="Herrera K."/>
            <person name="Tarazona N.A."/>
            <person name="Sproer C."/>
            <person name="Overmann J."/>
            <person name="Jimenez D.J."/>
        </authorList>
    </citation>
    <scope>NUCLEOTIDE SEQUENCE</scope>
    <source>
        <strain evidence="2">MAG5</strain>
    </source>
</reference>
<protein>
    <submittedName>
        <fullName evidence="2">Class I SAM-dependent methyltransferase</fullName>
    </submittedName>
</protein>
<dbReference type="InterPro" id="IPR025714">
    <property type="entry name" value="Methyltranfer_dom"/>
</dbReference>
<evidence type="ECO:0000313" key="2">
    <source>
        <dbReference type="EMBL" id="URN95491.1"/>
    </source>
</evidence>
<sequence>MNMDENKIEANKVAWGKVAEDHYEHFKTRLNQDDFKLNQIVEEELGDVRGKRILHLQCNIGADSIHLARKGAIVTGVDLVPENIYYAKKLTEDFGINTAEFIESDVLKLMDVHQGEYDIVMTTDGVLGWLPDLNKWGKVVSHFLKKDGFFYLHDSHPFMLIFDESQLPNGHLVPKYPYFEKTADLDTSIGGYASELKPAENYFWGHMLSTIINGLLSGGLYVTFFKEYDRCAPGMGGNERDENGLSYYPELEGKLPLVLSLMAQKK</sequence>
<dbReference type="EMBL" id="CP097899">
    <property type="protein sequence ID" value="URN95491.1"/>
    <property type="molecule type" value="Genomic_DNA"/>
</dbReference>
<dbReference type="Gene3D" id="3.40.50.150">
    <property type="entry name" value="Vaccinia Virus protein VP39"/>
    <property type="match status" value="1"/>
</dbReference>
<proteinExistence type="predicted"/>
<keyword evidence="2" id="KW-0489">Methyltransferase</keyword>
<dbReference type="AlphaFoldDB" id="A0A9J6ZH23"/>
<keyword evidence="2" id="KW-0808">Transferase</keyword>
<dbReference type="InterPro" id="IPR029063">
    <property type="entry name" value="SAM-dependent_MTases_sf"/>
</dbReference>
<dbReference type="GO" id="GO:0032259">
    <property type="term" value="P:methylation"/>
    <property type="evidence" value="ECO:0007669"/>
    <property type="project" value="UniProtKB-KW"/>
</dbReference>
<accession>A0A9J6ZH23</accession>
<gene>
    <name evidence="2" type="ORF">NAG76_04325</name>
</gene>
<feature type="domain" description="Methyltransferase" evidence="1">
    <location>
        <begin position="49"/>
        <end position="156"/>
    </location>
</feature>
<name>A0A9J6ZH23_9BACL</name>
<dbReference type="GO" id="GO:0008168">
    <property type="term" value="F:methyltransferase activity"/>
    <property type="evidence" value="ECO:0007669"/>
    <property type="project" value="UniProtKB-KW"/>
</dbReference>
<dbReference type="SUPFAM" id="SSF53335">
    <property type="entry name" value="S-adenosyl-L-methionine-dependent methyltransferases"/>
    <property type="match status" value="1"/>
</dbReference>
<dbReference type="Proteomes" id="UP001056756">
    <property type="component" value="Chromosome"/>
</dbReference>
<dbReference type="CDD" id="cd02440">
    <property type="entry name" value="AdoMet_MTases"/>
    <property type="match status" value="1"/>
</dbReference>
<evidence type="ECO:0000259" key="1">
    <source>
        <dbReference type="Pfam" id="PF13847"/>
    </source>
</evidence>